<keyword evidence="4" id="KW-1185">Reference proteome</keyword>
<dbReference type="EMBL" id="EAAA01002153">
    <property type="status" value="NOT_ANNOTATED_CDS"/>
    <property type="molecule type" value="Genomic_DNA"/>
</dbReference>
<dbReference type="CDD" id="cd00037">
    <property type="entry name" value="CLECT"/>
    <property type="match status" value="1"/>
</dbReference>
<reference evidence="3" key="2">
    <citation type="journal article" date="2008" name="Genome Biol.">
        <title>Improved genome assembly and evidence-based global gene model set for the chordate Ciona intestinalis: new insight into intron and operon populations.</title>
        <authorList>
            <person name="Satou Y."/>
            <person name="Mineta K."/>
            <person name="Ogasawara M."/>
            <person name="Sasakura Y."/>
            <person name="Shoguchi E."/>
            <person name="Ueno K."/>
            <person name="Yamada L."/>
            <person name="Matsumoto J."/>
            <person name="Wasserscheid J."/>
            <person name="Dewar K."/>
            <person name="Wiley G.B."/>
            <person name="Macmil S.L."/>
            <person name="Roe B.A."/>
            <person name="Zeller R.W."/>
            <person name="Hastings K.E."/>
            <person name="Lemaire P."/>
            <person name="Lindquist E."/>
            <person name="Endo T."/>
            <person name="Hotta K."/>
            <person name="Inaba K."/>
        </authorList>
    </citation>
    <scope>NUCLEOTIDE SEQUENCE [LARGE SCALE GENOMIC DNA]</scope>
    <source>
        <strain evidence="3">wild type</strain>
    </source>
</reference>
<keyword evidence="2" id="KW-0472">Membrane</keyword>
<evidence type="ECO:0008006" key="5">
    <source>
        <dbReference type="Google" id="ProtNLM"/>
    </source>
</evidence>
<evidence type="ECO:0000256" key="1">
    <source>
        <dbReference type="SAM" id="MobiDB-lite"/>
    </source>
</evidence>
<evidence type="ECO:0000313" key="3">
    <source>
        <dbReference type="Ensembl" id="ENSCINP00000014643.3"/>
    </source>
</evidence>
<keyword evidence="2" id="KW-1133">Transmembrane helix</keyword>
<feature type="compositionally biased region" description="Polar residues" evidence="1">
    <location>
        <begin position="174"/>
        <end position="186"/>
    </location>
</feature>
<dbReference type="InterPro" id="IPR016186">
    <property type="entry name" value="C-type_lectin-like/link_sf"/>
</dbReference>
<dbReference type="Gene3D" id="3.10.100.10">
    <property type="entry name" value="Mannose-Binding Protein A, subunit A"/>
    <property type="match status" value="1"/>
</dbReference>
<evidence type="ECO:0000256" key="2">
    <source>
        <dbReference type="SAM" id="Phobius"/>
    </source>
</evidence>
<dbReference type="InterPro" id="IPR016187">
    <property type="entry name" value="CTDL_fold"/>
</dbReference>
<reference evidence="3" key="4">
    <citation type="submission" date="2025-09" db="UniProtKB">
        <authorList>
            <consortium name="Ensembl"/>
        </authorList>
    </citation>
    <scope>IDENTIFICATION</scope>
</reference>
<sequence length="218" mass="23692">MRGPKDCVMMWSDRDGVPFPWISVPCSYTGRYICEKPPSTAPPTSTRAIVATTSEMPSTQQQVTTTDHSEDDVEGFTVFAPIAIILGVAFLAVLSALLICRYFKFIAGAGASARHRANTGLTRENLGNSQIVYRVNTGGEGEHEPSYQEIEVRVSICSVSQNNSERSPSRPESKTMNSEPPSNTLTVPAAVNEASQPLNVENANIEAMYSVVKKTDFV</sequence>
<feature type="transmembrane region" description="Helical" evidence="2">
    <location>
        <begin position="78"/>
        <end position="100"/>
    </location>
</feature>
<reference evidence="3" key="3">
    <citation type="submission" date="2025-08" db="UniProtKB">
        <authorList>
            <consortium name="Ensembl"/>
        </authorList>
    </citation>
    <scope>IDENTIFICATION</scope>
</reference>
<organism evidence="3 4">
    <name type="scientific">Ciona intestinalis</name>
    <name type="common">Transparent sea squirt</name>
    <name type="synonym">Ascidia intestinalis</name>
    <dbReference type="NCBI Taxonomy" id="7719"/>
    <lineage>
        <taxon>Eukaryota</taxon>
        <taxon>Metazoa</taxon>
        <taxon>Chordata</taxon>
        <taxon>Tunicata</taxon>
        <taxon>Ascidiacea</taxon>
        <taxon>Phlebobranchia</taxon>
        <taxon>Cionidae</taxon>
        <taxon>Ciona</taxon>
    </lineage>
</organism>
<name>F6S9X3_CIOIN</name>
<accession>F6S9X3</accession>
<dbReference type="HOGENOM" id="CLU_1266509_0_0_1"/>
<dbReference type="SUPFAM" id="SSF56436">
    <property type="entry name" value="C-type lectin-like"/>
    <property type="match status" value="1"/>
</dbReference>
<dbReference type="PROSITE" id="PS00615">
    <property type="entry name" value="C_TYPE_LECTIN_1"/>
    <property type="match status" value="1"/>
</dbReference>
<reference evidence="4" key="1">
    <citation type="journal article" date="2002" name="Science">
        <title>The draft genome of Ciona intestinalis: insights into chordate and vertebrate origins.</title>
        <authorList>
            <person name="Dehal P."/>
            <person name="Satou Y."/>
            <person name="Campbell R.K."/>
            <person name="Chapman J."/>
            <person name="Degnan B."/>
            <person name="De Tomaso A."/>
            <person name="Davidson B."/>
            <person name="Di Gregorio A."/>
            <person name="Gelpke M."/>
            <person name="Goodstein D.M."/>
            <person name="Harafuji N."/>
            <person name="Hastings K.E."/>
            <person name="Ho I."/>
            <person name="Hotta K."/>
            <person name="Huang W."/>
            <person name="Kawashima T."/>
            <person name="Lemaire P."/>
            <person name="Martinez D."/>
            <person name="Meinertzhagen I.A."/>
            <person name="Necula S."/>
            <person name="Nonaka M."/>
            <person name="Putnam N."/>
            <person name="Rash S."/>
            <person name="Saiga H."/>
            <person name="Satake M."/>
            <person name="Terry A."/>
            <person name="Yamada L."/>
            <person name="Wang H.G."/>
            <person name="Awazu S."/>
            <person name="Azumi K."/>
            <person name="Boore J."/>
            <person name="Branno M."/>
            <person name="Chin-Bow S."/>
            <person name="DeSantis R."/>
            <person name="Doyle S."/>
            <person name="Francino P."/>
            <person name="Keys D.N."/>
            <person name="Haga S."/>
            <person name="Hayashi H."/>
            <person name="Hino K."/>
            <person name="Imai K.S."/>
            <person name="Inaba K."/>
            <person name="Kano S."/>
            <person name="Kobayashi K."/>
            <person name="Kobayashi M."/>
            <person name="Lee B.I."/>
            <person name="Makabe K.W."/>
            <person name="Manohar C."/>
            <person name="Matassi G."/>
            <person name="Medina M."/>
            <person name="Mochizuki Y."/>
            <person name="Mount S."/>
            <person name="Morishita T."/>
            <person name="Miura S."/>
            <person name="Nakayama A."/>
            <person name="Nishizaka S."/>
            <person name="Nomoto H."/>
            <person name="Ohta F."/>
            <person name="Oishi K."/>
            <person name="Rigoutsos I."/>
            <person name="Sano M."/>
            <person name="Sasaki A."/>
            <person name="Sasakura Y."/>
            <person name="Shoguchi E."/>
            <person name="Shin-i T."/>
            <person name="Spagnuolo A."/>
            <person name="Stainier D."/>
            <person name="Suzuki M.M."/>
            <person name="Tassy O."/>
            <person name="Takatori N."/>
            <person name="Tokuoka M."/>
            <person name="Yagi K."/>
            <person name="Yoshizaki F."/>
            <person name="Wada S."/>
            <person name="Zhang C."/>
            <person name="Hyatt P.D."/>
            <person name="Larimer F."/>
            <person name="Detter C."/>
            <person name="Doggett N."/>
            <person name="Glavina T."/>
            <person name="Hawkins T."/>
            <person name="Richardson P."/>
            <person name="Lucas S."/>
            <person name="Kohara Y."/>
            <person name="Levine M."/>
            <person name="Satoh N."/>
            <person name="Rokhsar D.S."/>
        </authorList>
    </citation>
    <scope>NUCLEOTIDE SEQUENCE [LARGE SCALE GENOMIC DNA]</scope>
</reference>
<evidence type="ECO:0000313" key="4">
    <source>
        <dbReference type="Proteomes" id="UP000008144"/>
    </source>
</evidence>
<keyword evidence="2" id="KW-0812">Transmembrane</keyword>
<feature type="region of interest" description="Disordered" evidence="1">
    <location>
        <begin position="160"/>
        <end position="186"/>
    </location>
</feature>
<proteinExistence type="predicted"/>
<dbReference type="GeneTree" id="ENSGT00990000207939"/>
<dbReference type="Proteomes" id="UP000008144">
    <property type="component" value="Chromosome 5"/>
</dbReference>
<dbReference type="AlphaFoldDB" id="F6S9X3"/>
<dbReference type="InterPro" id="IPR018378">
    <property type="entry name" value="C-type_lectin_CS"/>
</dbReference>
<dbReference type="Ensembl" id="ENSCINT00000014643.3">
    <property type="protein sequence ID" value="ENSCINP00000014643.3"/>
    <property type="gene ID" value="ENSCING00000007124.3"/>
</dbReference>
<protein>
    <recommendedName>
        <fullName evidence="5">C-type lectin domain-containing protein</fullName>
    </recommendedName>
</protein>
<dbReference type="InParanoid" id="F6S9X3"/>